<protein>
    <submittedName>
        <fullName evidence="5">Uncharacterized protein</fullName>
    </submittedName>
</protein>
<evidence type="ECO:0000256" key="4">
    <source>
        <dbReference type="ARBA" id="ARBA00023273"/>
    </source>
</evidence>
<dbReference type="Proteomes" id="UP001162156">
    <property type="component" value="Unassembled WGS sequence"/>
</dbReference>
<name>A0AAV8X4L4_9CUCU</name>
<dbReference type="InterPro" id="IPR050630">
    <property type="entry name" value="WD_repeat_EMAP"/>
</dbReference>
<dbReference type="EMBL" id="JANEYF010003871">
    <property type="protein sequence ID" value="KAJ8933358.1"/>
    <property type="molecule type" value="Genomic_DNA"/>
</dbReference>
<sequence>MFNSESKKFSNPVVPQIMHKNKIGNLTGATYLNSCHECYASSSKGWLLIFGNTLYPKPFEEGELDNSKIFRNAVRVSPVSIGCCTTTDGRVRILYWLKNYNLASITSISFHLVPKFKHQDAHVFYTPKSYEDRICECEYKDMVEEIEALFREDLPTDATLKRNPFFVNDFFVATTDSNTYAIDFINDKCVPLFLIADDYVSAIEIHDEFPYIIVGYANSRLLMINYNKNELVNNTVLPVTTESTEDLSISCIKYSAESRHLVCGKENGEIWVLEPILLAPKTNGLFRPTKNKVVKIKFSTNTTQFAYYDTARTVVLFTYDVESSEWIFRGKIRSHYDDINDIMFMPSDKSSTLYTISNDRHMVEYNNEIIDDEEEFGILTRERIEQTASPMNFLYWFESSEATNRKFENTTFSFIHKIKFLYHTTKIPRIVVLAPAFGCFKNQLIRKMKVVDFVLSPDGKYIFTFGVDDHCVFKWEIKPKAVELMHLLGGKELEPFYCLIEGGKNGWLFQEIKDLFYYMQILQQENIDLPRRVSDNISLSELPDLLENMMIDIKYRNYNESGKINEEVNFIDFVKLFCNHKPAYGYSKERVEKAFTILEEHAGHSSGDGINRGGIYEIFNNYRVGGTEETDFLPEEINFETLYEQILGIDMNRTQIMEGIHDDIPKDEDESD</sequence>
<keyword evidence="2" id="KW-0853">WD repeat</keyword>
<evidence type="ECO:0000256" key="2">
    <source>
        <dbReference type="ARBA" id="ARBA00022574"/>
    </source>
</evidence>
<comment type="caution">
    <text evidence="5">The sequence shown here is derived from an EMBL/GenBank/DDBJ whole genome shotgun (WGS) entry which is preliminary data.</text>
</comment>
<comment type="subcellular location">
    <subcellularLocation>
        <location evidence="1">Cell projection</location>
        <location evidence="1">Cilium</location>
    </subcellularLocation>
</comment>
<keyword evidence="3" id="KW-0677">Repeat</keyword>
<evidence type="ECO:0000313" key="6">
    <source>
        <dbReference type="Proteomes" id="UP001162156"/>
    </source>
</evidence>
<gene>
    <name evidence="5" type="ORF">NQ314_014073</name>
</gene>
<evidence type="ECO:0000256" key="1">
    <source>
        <dbReference type="ARBA" id="ARBA00004138"/>
    </source>
</evidence>
<dbReference type="InterPro" id="IPR036322">
    <property type="entry name" value="WD40_repeat_dom_sf"/>
</dbReference>
<accession>A0AAV8X4L4</accession>
<dbReference type="PANTHER" id="PTHR13720">
    <property type="entry name" value="WD-40 REPEAT PROTEIN"/>
    <property type="match status" value="1"/>
</dbReference>
<evidence type="ECO:0000313" key="5">
    <source>
        <dbReference type="EMBL" id="KAJ8933358.1"/>
    </source>
</evidence>
<dbReference type="InterPro" id="IPR015943">
    <property type="entry name" value="WD40/YVTN_repeat-like_dom_sf"/>
</dbReference>
<organism evidence="5 6">
    <name type="scientific">Rhamnusium bicolor</name>
    <dbReference type="NCBI Taxonomy" id="1586634"/>
    <lineage>
        <taxon>Eukaryota</taxon>
        <taxon>Metazoa</taxon>
        <taxon>Ecdysozoa</taxon>
        <taxon>Arthropoda</taxon>
        <taxon>Hexapoda</taxon>
        <taxon>Insecta</taxon>
        <taxon>Pterygota</taxon>
        <taxon>Neoptera</taxon>
        <taxon>Endopterygota</taxon>
        <taxon>Coleoptera</taxon>
        <taxon>Polyphaga</taxon>
        <taxon>Cucujiformia</taxon>
        <taxon>Chrysomeloidea</taxon>
        <taxon>Cerambycidae</taxon>
        <taxon>Lepturinae</taxon>
        <taxon>Rhagiini</taxon>
        <taxon>Rhamnusium</taxon>
    </lineage>
</organism>
<dbReference type="PANTHER" id="PTHR13720:SF13">
    <property type="entry name" value="CILIA- AND FLAGELLA-ASSOCIATED PROTEIN 251"/>
    <property type="match status" value="1"/>
</dbReference>
<dbReference type="AlphaFoldDB" id="A0AAV8X4L4"/>
<dbReference type="Gene3D" id="2.130.10.10">
    <property type="entry name" value="YVTN repeat-like/Quinoprotein amine dehydrogenase"/>
    <property type="match status" value="1"/>
</dbReference>
<proteinExistence type="predicted"/>
<dbReference type="GO" id="GO:0031514">
    <property type="term" value="C:motile cilium"/>
    <property type="evidence" value="ECO:0007669"/>
    <property type="project" value="TreeGrafter"/>
</dbReference>
<keyword evidence="6" id="KW-1185">Reference proteome</keyword>
<evidence type="ECO:0000256" key="3">
    <source>
        <dbReference type="ARBA" id="ARBA00022737"/>
    </source>
</evidence>
<dbReference type="SUPFAM" id="SSF50978">
    <property type="entry name" value="WD40 repeat-like"/>
    <property type="match status" value="1"/>
</dbReference>
<keyword evidence="4" id="KW-0966">Cell projection</keyword>
<reference evidence="5" key="1">
    <citation type="journal article" date="2023" name="Insect Mol. Biol.">
        <title>Genome sequencing provides insights into the evolution of gene families encoding plant cell wall-degrading enzymes in longhorned beetles.</title>
        <authorList>
            <person name="Shin N.R."/>
            <person name="Okamura Y."/>
            <person name="Kirsch R."/>
            <person name="Pauchet Y."/>
        </authorList>
    </citation>
    <scope>NUCLEOTIDE SEQUENCE</scope>
    <source>
        <strain evidence="5">RBIC_L_NR</strain>
    </source>
</reference>